<dbReference type="RefSeq" id="WP_380920031.1">
    <property type="nucleotide sequence ID" value="NZ_JBHUPE010000004.1"/>
</dbReference>
<evidence type="ECO:0000313" key="1">
    <source>
        <dbReference type="EMBL" id="MFD2904215.1"/>
    </source>
</evidence>
<reference evidence="2" key="1">
    <citation type="journal article" date="2019" name="Int. J. Syst. Evol. Microbiol.">
        <title>The Global Catalogue of Microorganisms (GCM) 10K type strain sequencing project: providing services to taxonomists for standard genome sequencing and annotation.</title>
        <authorList>
            <consortium name="The Broad Institute Genomics Platform"/>
            <consortium name="The Broad Institute Genome Sequencing Center for Infectious Disease"/>
            <person name="Wu L."/>
            <person name="Ma J."/>
        </authorList>
    </citation>
    <scope>NUCLEOTIDE SEQUENCE [LARGE SCALE GENOMIC DNA]</scope>
    <source>
        <strain evidence="2">KCTC 22209</strain>
    </source>
</reference>
<evidence type="ECO:0008006" key="3">
    <source>
        <dbReference type="Google" id="ProtNLM"/>
    </source>
</evidence>
<protein>
    <recommendedName>
        <fullName evidence="3">3-keto-disaccharide hydrolase domain-containing protein</fullName>
    </recommendedName>
</protein>
<dbReference type="EMBL" id="JBHUPE010000004">
    <property type="protein sequence ID" value="MFD2904215.1"/>
    <property type="molecule type" value="Genomic_DNA"/>
</dbReference>
<organism evidence="1 2">
    <name type="scientific">Sphingobacterium anhuiense</name>
    <dbReference type="NCBI Taxonomy" id="493780"/>
    <lineage>
        <taxon>Bacteria</taxon>
        <taxon>Pseudomonadati</taxon>
        <taxon>Bacteroidota</taxon>
        <taxon>Sphingobacteriia</taxon>
        <taxon>Sphingobacteriales</taxon>
        <taxon>Sphingobacteriaceae</taxon>
        <taxon>Sphingobacterium</taxon>
    </lineage>
</organism>
<keyword evidence="2" id="KW-1185">Reference proteome</keyword>
<name>A0ABW5YUL6_9SPHI</name>
<proteinExistence type="predicted"/>
<sequence length="239" mass="26950">MIINKTQRINNPMIGRVKLVVALILTAFLVNQATAQQIKLEEDRLTAVQTSMSITHIKGKKAVRVVKSPTVKEDDEATYVKINDFNFKNGIIEVEVLSRLLPDAPAHARGFIGLAFRINEDDSKFESIYVRPTNSTVNDQLRRNRTIQYFSYPNFKFPHSRASAPGQYESYAPIALDEWIKLKIEVNGDQAKLFINDSKQPYLIVNDLKMGADQSGSLGLFVDIGTEGFFRNLKVSQTP</sequence>
<gene>
    <name evidence="1" type="ORF">ACFS6I_09790</name>
</gene>
<dbReference type="Proteomes" id="UP001597509">
    <property type="component" value="Unassembled WGS sequence"/>
</dbReference>
<dbReference type="Gene3D" id="2.60.120.560">
    <property type="entry name" value="Exo-inulinase, domain 1"/>
    <property type="match status" value="1"/>
</dbReference>
<comment type="caution">
    <text evidence="1">The sequence shown here is derived from an EMBL/GenBank/DDBJ whole genome shotgun (WGS) entry which is preliminary data.</text>
</comment>
<evidence type="ECO:0000313" key="2">
    <source>
        <dbReference type="Proteomes" id="UP001597509"/>
    </source>
</evidence>
<accession>A0ABW5YUL6</accession>